<dbReference type="EC" id="6.1.1.14" evidence="8"/>
<dbReference type="PRINTS" id="PR01045">
    <property type="entry name" value="TRNASYNTHGB"/>
</dbReference>
<keyword evidence="4 8" id="KW-0067">ATP-binding</keyword>
<accession>A0A430A226</accession>
<dbReference type="Proteomes" id="UP000287857">
    <property type="component" value="Unassembled WGS sequence"/>
</dbReference>
<comment type="catalytic activity">
    <reaction evidence="7 8">
        <text>tRNA(Gly) + glycine + ATP = glycyl-tRNA(Gly) + AMP + diphosphate</text>
        <dbReference type="Rhea" id="RHEA:16013"/>
        <dbReference type="Rhea" id="RHEA-COMP:9664"/>
        <dbReference type="Rhea" id="RHEA-COMP:9683"/>
        <dbReference type="ChEBI" id="CHEBI:30616"/>
        <dbReference type="ChEBI" id="CHEBI:33019"/>
        <dbReference type="ChEBI" id="CHEBI:57305"/>
        <dbReference type="ChEBI" id="CHEBI:78442"/>
        <dbReference type="ChEBI" id="CHEBI:78522"/>
        <dbReference type="ChEBI" id="CHEBI:456215"/>
        <dbReference type="EC" id="6.1.1.14"/>
    </reaction>
</comment>
<comment type="subunit">
    <text evidence="8">Tetramer of two alpha and two beta subunits.</text>
</comment>
<comment type="caution">
    <text evidence="9">The sequence shown here is derived from an EMBL/GenBank/DDBJ whole genome shotgun (WGS) entry which is preliminary data.</text>
</comment>
<name>A0A430A226_9ENTE</name>
<keyword evidence="6 8" id="KW-0030">Aminoacyl-tRNA synthetase</keyword>
<comment type="subcellular location">
    <subcellularLocation>
        <location evidence="8">Cytoplasm</location>
    </subcellularLocation>
</comment>
<dbReference type="Pfam" id="PF02092">
    <property type="entry name" value="tRNA_synt_2f"/>
    <property type="match status" value="1"/>
</dbReference>
<evidence type="ECO:0000256" key="7">
    <source>
        <dbReference type="ARBA" id="ARBA00047937"/>
    </source>
</evidence>
<evidence type="ECO:0000313" key="9">
    <source>
        <dbReference type="EMBL" id="RSU00490.1"/>
    </source>
</evidence>
<dbReference type="PANTHER" id="PTHR30075:SF2">
    <property type="entry name" value="GLYCINE--TRNA LIGASE, CHLOROPLASTIC_MITOCHONDRIAL 2"/>
    <property type="match status" value="1"/>
</dbReference>
<dbReference type="GO" id="GO:0006426">
    <property type="term" value="P:glycyl-tRNA aminoacylation"/>
    <property type="evidence" value="ECO:0007669"/>
    <property type="project" value="UniProtKB-UniRule"/>
</dbReference>
<evidence type="ECO:0000256" key="8">
    <source>
        <dbReference type="HAMAP-Rule" id="MF_00255"/>
    </source>
</evidence>
<reference evidence="9 10" key="1">
    <citation type="submission" date="2017-05" db="EMBL/GenBank/DDBJ databases">
        <title>Vagococcus spp. assemblies.</title>
        <authorList>
            <person name="Gulvik C.A."/>
        </authorList>
    </citation>
    <scope>NUCLEOTIDE SEQUENCE [LARGE SCALE GENOMIC DNA]</scope>
    <source>
        <strain evidence="9 10">SS1995</strain>
    </source>
</reference>
<dbReference type="AlphaFoldDB" id="A0A430A226"/>
<keyword evidence="2 8" id="KW-0436">Ligase</keyword>
<dbReference type="SUPFAM" id="SSF109604">
    <property type="entry name" value="HD-domain/PDEase-like"/>
    <property type="match status" value="1"/>
</dbReference>
<dbReference type="HAMAP" id="MF_00255">
    <property type="entry name" value="Gly_tRNA_synth_beta"/>
    <property type="match status" value="1"/>
</dbReference>
<dbReference type="InterPro" id="IPR006194">
    <property type="entry name" value="Gly-tRNA-synth_heterodimer"/>
</dbReference>
<sequence>MSRQYLLELGLEEIPAHLVTPSMNQLAERVDNFLSENRLSYESMDSFSTPRRLAIRVNGLAEKQDDISEKSKGPAKKIALDNDGNWSKAAMGFAKGQGVSPDALFFEELKGVEYVYANRHEVGKLAEDILPNIAEVVSAMTFPVSMHWANYNFKFIRPVHWIVSLLDDKDIPVTVFDVASGNQSRGHRFLGQDTVIKNAASYEQALKEQFVLVDPSQRKSLIIQQIGTIEKENGWVIPLDGELLEEVNNIVEYPTAFVGNFDEKYLVIPSEVLITSMKEHQRYFEVLDKENNLQNHFVSVRNGNADYIDNVARGNEKVLRARLEDAEFFYNEDLKLSIETCVEKLKNVTFHVKIGSIYEKMQRVAAISRYIGEQVGLKQEELDDLARASAIYKFDLMTNMVNEFPELQGIIGEKYALIHGEKPTVAQAIREHYLPNSSDSELPVSDIGSVLAISDKLDSLLTFFAVGLVPKGSNDPYALRRQAYGIIRILDNKRWAFPIEAVEADIYQLINDNTELYGIKLTNNSEDISKFIKSRVKQWLLSKKIRHDIIDSIINSDQDDVTVMFDAANMLKEKAEQPQFKAAIEALTRVLNLASKNPETDFIVNESLFDNDAEQKLHDAIEKIREDQEILTLKQRFDRLQELTPLIEAYFEDTMVMTDDEAVKKNRLNQLSQLAKLTTSIAKLEELVTK</sequence>
<dbReference type="GO" id="GO:0005829">
    <property type="term" value="C:cytosol"/>
    <property type="evidence" value="ECO:0007669"/>
    <property type="project" value="TreeGrafter"/>
</dbReference>
<gene>
    <name evidence="8" type="primary">glyS</name>
    <name evidence="9" type="ORF">CBF37_00310</name>
</gene>
<keyword evidence="5 8" id="KW-0648">Protein biosynthesis</keyword>
<comment type="similarity">
    <text evidence="1 8">Belongs to the class-II aminoacyl-tRNA synthetase family.</text>
</comment>
<evidence type="ECO:0000256" key="2">
    <source>
        <dbReference type="ARBA" id="ARBA00022598"/>
    </source>
</evidence>
<organism evidence="9 10">
    <name type="scientific">Vagococcus vulneris</name>
    <dbReference type="NCBI Taxonomy" id="1977869"/>
    <lineage>
        <taxon>Bacteria</taxon>
        <taxon>Bacillati</taxon>
        <taxon>Bacillota</taxon>
        <taxon>Bacilli</taxon>
        <taxon>Lactobacillales</taxon>
        <taxon>Enterococcaceae</taxon>
        <taxon>Vagococcus</taxon>
    </lineage>
</organism>
<dbReference type="NCBIfam" id="TIGR00211">
    <property type="entry name" value="glyS"/>
    <property type="match status" value="1"/>
</dbReference>
<dbReference type="PROSITE" id="PS50861">
    <property type="entry name" value="AA_TRNA_LIGASE_II_GLYAB"/>
    <property type="match status" value="1"/>
</dbReference>
<protein>
    <recommendedName>
        <fullName evidence="8">Glycine--tRNA ligase beta subunit</fullName>
        <ecNumber evidence="8">6.1.1.14</ecNumber>
    </recommendedName>
    <alternativeName>
        <fullName evidence="8">Glycyl-tRNA synthetase beta subunit</fullName>
        <shortName evidence="8">GlyRS</shortName>
    </alternativeName>
</protein>
<proteinExistence type="inferred from homology"/>
<evidence type="ECO:0000256" key="5">
    <source>
        <dbReference type="ARBA" id="ARBA00022917"/>
    </source>
</evidence>
<dbReference type="OrthoDB" id="9775440at2"/>
<evidence type="ECO:0000256" key="6">
    <source>
        <dbReference type="ARBA" id="ARBA00023146"/>
    </source>
</evidence>
<keyword evidence="10" id="KW-1185">Reference proteome</keyword>
<dbReference type="GO" id="GO:0004820">
    <property type="term" value="F:glycine-tRNA ligase activity"/>
    <property type="evidence" value="ECO:0007669"/>
    <property type="project" value="UniProtKB-UniRule"/>
</dbReference>
<evidence type="ECO:0000256" key="3">
    <source>
        <dbReference type="ARBA" id="ARBA00022741"/>
    </source>
</evidence>
<evidence type="ECO:0000256" key="1">
    <source>
        <dbReference type="ARBA" id="ARBA00008226"/>
    </source>
</evidence>
<evidence type="ECO:0000313" key="10">
    <source>
        <dbReference type="Proteomes" id="UP000287857"/>
    </source>
</evidence>
<dbReference type="GO" id="GO:0005524">
    <property type="term" value="F:ATP binding"/>
    <property type="evidence" value="ECO:0007669"/>
    <property type="project" value="UniProtKB-UniRule"/>
</dbReference>
<evidence type="ECO:0000256" key="4">
    <source>
        <dbReference type="ARBA" id="ARBA00022840"/>
    </source>
</evidence>
<dbReference type="EMBL" id="NGJS01000001">
    <property type="protein sequence ID" value="RSU00490.1"/>
    <property type="molecule type" value="Genomic_DNA"/>
</dbReference>
<keyword evidence="8" id="KW-0963">Cytoplasm</keyword>
<keyword evidence="3 8" id="KW-0547">Nucleotide-binding</keyword>
<dbReference type="InterPro" id="IPR015944">
    <property type="entry name" value="Gly-tRNA-synth_bsu"/>
</dbReference>
<dbReference type="PANTHER" id="PTHR30075">
    <property type="entry name" value="GLYCYL-TRNA SYNTHETASE"/>
    <property type="match status" value="1"/>
</dbReference>
<dbReference type="RefSeq" id="WP_125982815.1">
    <property type="nucleotide sequence ID" value="NZ_NGJS01000001.1"/>
</dbReference>